<evidence type="ECO:0000256" key="14">
    <source>
        <dbReference type="PIRSR" id="PIRSR002811-1"/>
    </source>
</evidence>
<dbReference type="InterPro" id="IPR034151">
    <property type="entry name" value="TOPRIM_DnaG_bac"/>
</dbReference>
<dbReference type="PANTHER" id="PTHR30313">
    <property type="entry name" value="DNA PRIMASE"/>
    <property type="match status" value="1"/>
</dbReference>
<evidence type="ECO:0000256" key="9">
    <source>
        <dbReference type="ARBA" id="ARBA00022842"/>
    </source>
</evidence>
<feature type="zinc finger region" description="CHC2-type" evidence="12 14">
    <location>
        <begin position="41"/>
        <end position="65"/>
    </location>
</feature>
<keyword evidence="17" id="KW-1185">Reference proteome</keyword>
<comment type="subunit">
    <text evidence="12">Monomer. Interacts with DnaB.</text>
</comment>
<dbReference type="InterPro" id="IPR030846">
    <property type="entry name" value="DnaG_bac"/>
</dbReference>
<dbReference type="GO" id="GO:0003677">
    <property type="term" value="F:DNA binding"/>
    <property type="evidence" value="ECO:0007669"/>
    <property type="project" value="UniProtKB-KW"/>
</dbReference>
<comment type="cofactor">
    <cofactor evidence="12 13 14">
        <name>Zn(2+)</name>
        <dbReference type="ChEBI" id="CHEBI:29105"/>
    </cofactor>
    <text evidence="12 13 14">Binds 1 zinc ion per monomer.</text>
</comment>
<evidence type="ECO:0000259" key="15">
    <source>
        <dbReference type="PROSITE" id="PS50880"/>
    </source>
</evidence>
<evidence type="ECO:0000256" key="8">
    <source>
        <dbReference type="ARBA" id="ARBA00022833"/>
    </source>
</evidence>
<dbReference type="SUPFAM" id="SSF57783">
    <property type="entry name" value="Zinc beta-ribbon"/>
    <property type="match status" value="1"/>
</dbReference>
<accession>A0A3S5XZE7</accession>
<evidence type="ECO:0000256" key="10">
    <source>
        <dbReference type="ARBA" id="ARBA00023125"/>
    </source>
</evidence>
<dbReference type="Gene3D" id="1.10.860.10">
    <property type="entry name" value="DNAb Helicase, Chain A"/>
    <property type="match status" value="1"/>
</dbReference>
<keyword evidence="3 12" id="KW-0808">Transferase</keyword>
<dbReference type="Pfam" id="PF13155">
    <property type="entry name" value="Toprim_2"/>
    <property type="match status" value="1"/>
</dbReference>
<keyword evidence="6 12" id="KW-0479">Metal-binding</keyword>
<evidence type="ECO:0000256" key="5">
    <source>
        <dbReference type="ARBA" id="ARBA00022705"/>
    </source>
</evidence>
<dbReference type="CDD" id="cd03364">
    <property type="entry name" value="TOPRIM_DnaG_primases"/>
    <property type="match status" value="1"/>
</dbReference>
<keyword evidence="7 12" id="KW-0863">Zinc-finger</keyword>
<keyword evidence="5 12" id="KW-0235">DNA replication</keyword>
<comment type="function">
    <text evidence="12 13">RNA polymerase that catalyzes the synthesis of short RNA molecules used as primers for DNA polymerase during DNA replication.</text>
</comment>
<dbReference type="InterPro" id="IPR050219">
    <property type="entry name" value="DnaG_primase"/>
</dbReference>
<evidence type="ECO:0000256" key="2">
    <source>
        <dbReference type="ARBA" id="ARBA00022515"/>
    </source>
</evidence>
<dbReference type="FunFam" id="3.90.580.10:FF:000001">
    <property type="entry name" value="DNA primase"/>
    <property type="match status" value="1"/>
</dbReference>
<dbReference type="GO" id="GO:0000428">
    <property type="term" value="C:DNA-directed RNA polymerase complex"/>
    <property type="evidence" value="ECO:0007669"/>
    <property type="project" value="UniProtKB-KW"/>
</dbReference>
<dbReference type="EMBL" id="CP024411">
    <property type="protein sequence ID" value="ATQ35426.1"/>
    <property type="molecule type" value="Genomic_DNA"/>
</dbReference>
<dbReference type="GO" id="GO:1990077">
    <property type="term" value="C:primosome complex"/>
    <property type="evidence" value="ECO:0007669"/>
    <property type="project" value="UniProtKB-KW"/>
</dbReference>
<evidence type="ECO:0000313" key="16">
    <source>
        <dbReference type="EMBL" id="ATQ35426.1"/>
    </source>
</evidence>
<dbReference type="Gene3D" id="3.90.580.10">
    <property type="entry name" value="Zinc finger, CHC2-type domain"/>
    <property type="match status" value="1"/>
</dbReference>
<dbReference type="InterPro" id="IPR016136">
    <property type="entry name" value="DNA_helicase_N/primase_C"/>
</dbReference>
<evidence type="ECO:0000256" key="13">
    <source>
        <dbReference type="PIRNR" id="PIRNR002811"/>
    </source>
</evidence>
<dbReference type="PIRSF" id="PIRSF002811">
    <property type="entry name" value="DnaG"/>
    <property type="match status" value="1"/>
</dbReference>
<keyword evidence="4 12" id="KW-0548">Nucleotidyltransferase</keyword>
<dbReference type="InterPro" id="IPR002694">
    <property type="entry name" value="Znf_CHC2"/>
</dbReference>
<dbReference type="EC" id="2.7.7.101" evidence="12"/>
<keyword evidence="9" id="KW-0460">Magnesium</keyword>
<evidence type="ECO:0000256" key="1">
    <source>
        <dbReference type="ARBA" id="ARBA00022478"/>
    </source>
</evidence>
<dbReference type="InterPro" id="IPR013264">
    <property type="entry name" value="DNAG_N"/>
</dbReference>
<proteinExistence type="inferred from homology"/>
<dbReference type="NCBIfam" id="TIGR01391">
    <property type="entry name" value="dnaG"/>
    <property type="match status" value="1"/>
</dbReference>
<feature type="domain" description="Toprim" evidence="15">
    <location>
        <begin position="260"/>
        <end position="341"/>
    </location>
</feature>
<dbReference type="Gene3D" id="3.40.1360.10">
    <property type="match status" value="1"/>
</dbReference>
<dbReference type="InterPro" id="IPR006171">
    <property type="entry name" value="TOPRIM_dom"/>
</dbReference>
<dbReference type="SMART" id="SM00400">
    <property type="entry name" value="ZnF_CHCC"/>
    <property type="match status" value="1"/>
</dbReference>
<dbReference type="GO" id="GO:0005737">
    <property type="term" value="C:cytoplasm"/>
    <property type="evidence" value="ECO:0007669"/>
    <property type="project" value="TreeGrafter"/>
</dbReference>
<evidence type="ECO:0000256" key="6">
    <source>
        <dbReference type="ARBA" id="ARBA00022723"/>
    </source>
</evidence>
<evidence type="ECO:0000256" key="7">
    <source>
        <dbReference type="ARBA" id="ARBA00022771"/>
    </source>
</evidence>
<keyword evidence="1 12" id="KW-0240">DNA-directed RNA polymerase</keyword>
<keyword evidence="8 12" id="KW-0862">Zinc</keyword>
<name>A0A3S5XZE7_9MOLU</name>
<sequence>MMFMLIPKEVIDDIIQKSDIVSIVSERVTLSKKGRNFWGLCPFHQDQNASMSVSPEKKFFKCFSCQVSGTVLDFIKDFDNTSFQEAVKKLAGLINYDLSKFESNVPLKQNQDAIIYKLNEESLAFFKLNLRSNEAKPAVKYLHSRDITNEDILFFEIGYLPKTKSLVEHLISKGYNISDIVDAGLGTYNEEHQKLYDIFVDRILFPIRNENKELIGFSGRIIETNSDRPKYLNTKETRVFSKRKIAYNFSEAIRAARIKKEIIVLEGYMDVISLHKNGIDNAIALMGTALSQYHVNLFKTIKGTVKMFLDGDEPGIKGNIEASQTLILNNQKVLIVNNPTNNDPDELIKQGRKSELEKMVVEALNPLQYIISKRWPKVDSKDFNSVEEFMKEICSFVLKCNNNILYETSVEELEKVTGLSKTAIISFYKKISLKQNLNGFNKKVDTIERNLEIKPEEKKDGNTSFNVLTSLKAYELAEKTILFDLIKSNKNLDLVKEKIREVKFPHKEFGRLISKIINSYEENINYNESQIKEILTQSFSVETLEEIKTFELDPLMFRIKSNINTSKLIENSFEKLKMYSNEKKINEINEMLKAENLSRIDRENLMDILSERIKKREEWLANFKDKNN</sequence>
<gene>
    <name evidence="12 16" type="primary">dnaG</name>
    <name evidence="16" type="ORF">CS528_01430</name>
</gene>
<dbReference type="PROSITE" id="PS50880">
    <property type="entry name" value="TOPRIM"/>
    <property type="match status" value="1"/>
</dbReference>
<dbReference type="SMART" id="SM00493">
    <property type="entry name" value="TOPRIM"/>
    <property type="match status" value="1"/>
</dbReference>
<dbReference type="SUPFAM" id="SSF56731">
    <property type="entry name" value="DNA primase core"/>
    <property type="match status" value="1"/>
</dbReference>
<dbReference type="Pfam" id="PF08275">
    <property type="entry name" value="DNAG_N"/>
    <property type="match status" value="1"/>
</dbReference>
<dbReference type="KEGG" id="ment:CS528_01430"/>
<keyword evidence="2 12" id="KW-0639">Primosome</keyword>
<dbReference type="AlphaFoldDB" id="A0A3S5XZE7"/>
<dbReference type="Proteomes" id="UP000232226">
    <property type="component" value="Chromosome"/>
</dbReference>
<keyword evidence="10 12" id="KW-0238">DNA-binding</keyword>
<dbReference type="InterPro" id="IPR036977">
    <property type="entry name" value="DNA_primase_Znf_CHC2"/>
</dbReference>
<comment type="domain">
    <text evidence="12">Contains an N-terminal zinc-binding domain, a central core domain that contains the primase activity, and a C-terminal DnaB-binding domain.</text>
</comment>
<evidence type="ECO:0000256" key="3">
    <source>
        <dbReference type="ARBA" id="ARBA00022679"/>
    </source>
</evidence>
<evidence type="ECO:0000313" key="17">
    <source>
        <dbReference type="Proteomes" id="UP000232226"/>
    </source>
</evidence>
<dbReference type="GO" id="GO:0008270">
    <property type="term" value="F:zinc ion binding"/>
    <property type="evidence" value="ECO:0007669"/>
    <property type="project" value="UniProtKB-UniRule"/>
</dbReference>
<comment type="similarity">
    <text evidence="12 13">Belongs to the DnaG primase family.</text>
</comment>
<comment type="catalytic activity">
    <reaction evidence="12">
        <text>ssDNA + n NTP = ssDNA/pppN(pN)n-1 hybrid + (n-1) diphosphate.</text>
        <dbReference type="EC" id="2.7.7.101"/>
    </reaction>
</comment>
<evidence type="ECO:0000256" key="11">
    <source>
        <dbReference type="ARBA" id="ARBA00023163"/>
    </source>
</evidence>
<reference evidence="16 17" key="1">
    <citation type="submission" date="2017-10" db="EMBL/GenBank/DDBJ databases">
        <title>Complete Genome Sequence of Mesoplasma entomophilum.</title>
        <authorList>
            <person name="Knight T.F."/>
            <person name="Citino T."/>
            <person name="Rubinstein R."/>
            <person name="Neuschaefer Z."/>
        </authorList>
    </citation>
    <scope>NUCLEOTIDE SEQUENCE [LARGE SCALE GENOMIC DNA]</scope>
    <source>
        <strain evidence="16 17">TAC</strain>
    </source>
</reference>
<organism evidence="16 17">
    <name type="scientific">Mesoplasma entomophilum</name>
    <dbReference type="NCBI Taxonomy" id="2149"/>
    <lineage>
        <taxon>Bacteria</taxon>
        <taxon>Bacillati</taxon>
        <taxon>Mycoplasmatota</taxon>
        <taxon>Mollicutes</taxon>
        <taxon>Entomoplasmatales</taxon>
        <taxon>Entomoplasmataceae</taxon>
        <taxon>Mesoplasma</taxon>
    </lineage>
</organism>
<dbReference type="Pfam" id="PF01807">
    <property type="entry name" value="Zn_ribbon_DnaG"/>
    <property type="match status" value="1"/>
</dbReference>
<dbReference type="InterPro" id="IPR006295">
    <property type="entry name" value="DNA_primase_DnaG"/>
</dbReference>
<dbReference type="PANTHER" id="PTHR30313:SF2">
    <property type="entry name" value="DNA PRIMASE"/>
    <property type="match status" value="1"/>
</dbReference>
<keyword evidence="11 12" id="KW-0804">Transcription</keyword>
<evidence type="ECO:0000256" key="4">
    <source>
        <dbReference type="ARBA" id="ARBA00022695"/>
    </source>
</evidence>
<evidence type="ECO:0000256" key="12">
    <source>
        <dbReference type="HAMAP-Rule" id="MF_00974"/>
    </source>
</evidence>
<dbReference type="HAMAP" id="MF_00974">
    <property type="entry name" value="DNA_primase_DnaG"/>
    <property type="match status" value="1"/>
</dbReference>
<dbReference type="InterPro" id="IPR037068">
    <property type="entry name" value="DNA_primase_core_N_sf"/>
</dbReference>
<dbReference type="Gene3D" id="3.90.980.10">
    <property type="entry name" value="DNA primase, catalytic core, N-terminal domain"/>
    <property type="match status" value="1"/>
</dbReference>
<dbReference type="GO" id="GO:0003899">
    <property type="term" value="F:DNA-directed RNA polymerase activity"/>
    <property type="evidence" value="ECO:0007669"/>
    <property type="project" value="UniProtKB-UniRule"/>
</dbReference>
<dbReference type="GO" id="GO:0006269">
    <property type="term" value="P:DNA replication, synthesis of primer"/>
    <property type="evidence" value="ECO:0007669"/>
    <property type="project" value="UniProtKB-UniRule"/>
</dbReference>
<protein>
    <recommendedName>
        <fullName evidence="12 13">DNA primase</fullName>
        <ecNumber evidence="12">2.7.7.101</ecNumber>
    </recommendedName>
</protein>